<accession>F1T4N5</accession>
<dbReference type="EMBL" id="ACGK02000001">
    <property type="protein sequence ID" value="EGF23679.1"/>
    <property type="molecule type" value="Genomic_DNA"/>
</dbReference>
<reference evidence="2 3" key="1">
    <citation type="submission" date="2011-02" db="EMBL/GenBank/DDBJ databases">
        <authorList>
            <person name="Muzny D."/>
            <person name="Qin X."/>
            <person name="Buhay C."/>
            <person name="Dugan-Rocha S."/>
            <person name="Ding Y."/>
            <person name="Chen G."/>
            <person name="Hawes A."/>
            <person name="Holder M."/>
            <person name="Jhangiani S."/>
            <person name="Johnson A."/>
            <person name="Khan Z."/>
            <person name="Li Z."/>
            <person name="Liu W."/>
            <person name="Liu X."/>
            <person name="Perez L."/>
            <person name="Shen H."/>
            <person name="Wang Q."/>
            <person name="Watt J."/>
            <person name="Xi L."/>
            <person name="Xin Y."/>
            <person name="Zhou J."/>
            <person name="Deng J."/>
            <person name="Jiang H."/>
            <person name="Liu Y."/>
            <person name="Qu J."/>
            <person name="Song X.-Z."/>
            <person name="Zhang L."/>
            <person name="Villasana D."/>
            <person name="Johnson A."/>
            <person name="Liu J."/>
            <person name="Liyanage D."/>
            <person name="Lorensuhewa L."/>
            <person name="Robinson T."/>
            <person name="Song A."/>
            <person name="Song B.-B."/>
            <person name="Dinh H."/>
            <person name="Thornton R."/>
            <person name="Coyle M."/>
            <person name="Francisco L."/>
            <person name="Jackson L."/>
            <person name="Javaid M."/>
            <person name="Korchina V."/>
            <person name="Kovar C."/>
            <person name="Mata R."/>
            <person name="Mathew T."/>
            <person name="Ngo R."/>
            <person name="Nguyen L."/>
            <person name="Nguyen N."/>
            <person name="Okwuonu G."/>
            <person name="Ongeri F."/>
            <person name="Pham C."/>
            <person name="Simmons D."/>
            <person name="Wilczek-Boney K."/>
            <person name="Hale W."/>
            <person name="Jakkamsetti A."/>
            <person name="Pham P."/>
            <person name="Ruth R."/>
            <person name="San Lucas F."/>
            <person name="Warren J."/>
            <person name="Zhang J."/>
            <person name="Zhao Z."/>
            <person name="Zhou C."/>
            <person name="Zhu D."/>
            <person name="Lee S."/>
            <person name="Bess C."/>
            <person name="Blankenburg K."/>
            <person name="Forbes L."/>
            <person name="Fu Q."/>
            <person name="Gubbala S."/>
            <person name="Hirani K."/>
            <person name="Jayaseelan J.C."/>
            <person name="Lara F."/>
            <person name="Munidasa M."/>
            <person name="Palculict T."/>
            <person name="Patil S."/>
            <person name="Pu L.-L."/>
            <person name="Saada N."/>
            <person name="Tang L."/>
            <person name="Weissenberger G."/>
            <person name="Zhu Y."/>
            <person name="Hemphill L."/>
            <person name="Shang Y."/>
            <person name="Youmans B."/>
            <person name="Ayvaz T."/>
            <person name="Ross M."/>
            <person name="Santibanez J."/>
            <person name="Aqrawi P."/>
            <person name="Gross S."/>
            <person name="Joshi V."/>
            <person name="Fowler G."/>
            <person name="Nazareth L."/>
            <person name="Reid J."/>
            <person name="Worley K."/>
            <person name="Petrosino J."/>
            <person name="Highlander S."/>
            <person name="Gibbs R."/>
        </authorList>
    </citation>
    <scope>NUCLEOTIDE SEQUENCE [LARGE SCALE GENOMIC DNA]</scope>
    <source>
        <strain evidence="2 3">DSM 15829</strain>
    </source>
</reference>
<comment type="caution">
    <text evidence="2">The sequence shown here is derived from an EMBL/GenBank/DDBJ whole genome shotgun (WGS) entry which is preliminary data.</text>
</comment>
<evidence type="ECO:0000313" key="2">
    <source>
        <dbReference type="EMBL" id="EGF23679.1"/>
    </source>
</evidence>
<name>F1T4N5_9ACTN</name>
<proteinExistence type="predicted"/>
<feature type="region of interest" description="Disordered" evidence="1">
    <location>
        <begin position="1"/>
        <end position="43"/>
    </location>
</feature>
<evidence type="ECO:0000256" key="1">
    <source>
        <dbReference type="SAM" id="MobiDB-lite"/>
    </source>
</evidence>
<evidence type="ECO:0000313" key="3">
    <source>
        <dbReference type="Proteomes" id="UP000005947"/>
    </source>
</evidence>
<keyword evidence="3" id="KW-1185">Reference proteome</keyword>
<gene>
    <name evidence="2" type="ORF">HMPREF0091_10626</name>
</gene>
<organism evidence="2 3">
    <name type="scientific">Fannyhessea vaginae DSM 15829</name>
    <dbReference type="NCBI Taxonomy" id="525256"/>
    <lineage>
        <taxon>Bacteria</taxon>
        <taxon>Bacillati</taxon>
        <taxon>Actinomycetota</taxon>
        <taxon>Coriobacteriia</taxon>
        <taxon>Coriobacteriales</taxon>
        <taxon>Atopobiaceae</taxon>
        <taxon>Fannyhessea</taxon>
    </lineage>
</organism>
<sequence>MQTHTDGKHKIVKNKPTASRVSQRGHYQLSLCLPPVPQRAQTP</sequence>
<dbReference type="Proteomes" id="UP000005947">
    <property type="component" value="Unassembled WGS sequence"/>
</dbReference>
<dbReference type="AlphaFoldDB" id="F1T4N5"/>
<protein>
    <submittedName>
        <fullName evidence="2">Uncharacterized protein</fullName>
    </submittedName>
</protein>